<reference evidence="2 3" key="1">
    <citation type="submission" date="2022-10" db="EMBL/GenBank/DDBJ databases">
        <title>Luteolibacter arcticus strain CCTCC AB 2014275, whole genome shotgun sequencing project.</title>
        <authorList>
            <person name="Zhao G."/>
            <person name="Shen L."/>
        </authorList>
    </citation>
    <scope>NUCLEOTIDE SEQUENCE [LARGE SCALE GENOMIC DNA]</scope>
    <source>
        <strain evidence="2 3">CCTCC AB 2014275</strain>
    </source>
</reference>
<protein>
    <submittedName>
        <fullName evidence="2">Anti-sigma factor</fullName>
    </submittedName>
</protein>
<dbReference type="InterPro" id="IPR018764">
    <property type="entry name" value="RskA_C"/>
</dbReference>
<evidence type="ECO:0000313" key="2">
    <source>
        <dbReference type="EMBL" id="MCW1921894.1"/>
    </source>
</evidence>
<gene>
    <name evidence="2" type="ORF">OKA05_04980</name>
</gene>
<comment type="caution">
    <text evidence="2">The sequence shown here is derived from an EMBL/GenBank/DDBJ whole genome shotgun (WGS) entry which is preliminary data.</text>
</comment>
<name>A0ABT3GFS8_9BACT</name>
<evidence type="ECO:0000313" key="3">
    <source>
        <dbReference type="Proteomes" id="UP001320876"/>
    </source>
</evidence>
<dbReference type="Pfam" id="PF10099">
    <property type="entry name" value="RskA_C"/>
    <property type="match status" value="1"/>
</dbReference>
<organism evidence="2 3">
    <name type="scientific">Luteolibacter arcticus</name>
    <dbReference type="NCBI Taxonomy" id="1581411"/>
    <lineage>
        <taxon>Bacteria</taxon>
        <taxon>Pseudomonadati</taxon>
        <taxon>Verrucomicrobiota</taxon>
        <taxon>Verrucomicrobiia</taxon>
        <taxon>Verrucomicrobiales</taxon>
        <taxon>Verrucomicrobiaceae</taxon>
        <taxon>Luteolibacter</taxon>
    </lineage>
</organism>
<sequence length="250" mass="26123">MTEDSRFERFEELDAGRALGDLDSAELAEWTALAEELGLGPDHGLDGFAAELEVALGGSAEDLPADVAARLKAALPGAGKIVPFGIPAPPPRKVTFLPWLGWGAAACLLGLLLLRDPATGPVPADRRDALVKEAADLRRIKFAGTGGSYATVAGEVLWSDARQEGYMVLSNLPANDPAKKQYQLWIVDPARDEIPVDGGVFDIPAGAGSVVIPVDAKLAVKNPAAFVITLEQPGGVVRSKQEVVAAVAKS</sequence>
<dbReference type="RefSeq" id="WP_264486004.1">
    <property type="nucleotide sequence ID" value="NZ_JAPDDT010000002.1"/>
</dbReference>
<keyword evidence="3" id="KW-1185">Reference proteome</keyword>
<feature type="domain" description="Anti-sigma K factor RskA C-terminal" evidence="1">
    <location>
        <begin position="102"/>
        <end position="236"/>
    </location>
</feature>
<dbReference type="Proteomes" id="UP001320876">
    <property type="component" value="Unassembled WGS sequence"/>
</dbReference>
<dbReference type="EMBL" id="JAPDDT010000002">
    <property type="protein sequence ID" value="MCW1921894.1"/>
    <property type="molecule type" value="Genomic_DNA"/>
</dbReference>
<accession>A0ABT3GFS8</accession>
<proteinExistence type="predicted"/>
<evidence type="ECO:0000259" key="1">
    <source>
        <dbReference type="Pfam" id="PF10099"/>
    </source>
</evidence>